<evidence type="ECO:0000313" key="8">
    <source>
        <dbReference type="EMBL" id="KAA0024426.1"/>
    </source>
</evidence>
<dbReference type="Gene3D" id="1.20.1720.10">
    <property type="entry name" value="Multidrug resistance protein D"/>
    <property type="match status" value="1"/>
</dbReference>
<keyword evidence="4 6" id="KW-0472">Membrane</keyword>
<comment type="subcellular location">
    <subcellularLocation>
        <location evidence="1">Cell membrane</location>
        <topology evidence="1">Multi-pass membrane protein</topology>
    </subcellularLocation>
</comment>
<dbReference type="Proteomes" id="UP000322244">
    <property type="component" value="Unassembled WGS sequence"/>
</dbReference>
<evidence type="ECO:0000256" key="5">
    <source>
        <dbReference type="SAM" id="MobiDB-lite"/>
    </source>
</evidence>
<reference evidence="8 9" key="1">
    <citation type="submission" date="2019-07" db="EMBL/GenBank/DDBJ databases">
        <title>Rhodococcus cavernicolus sp. nov., isolated from a cave.</title>
        <authorList>
            <person name="Lee S.D."/>
        </authorList>
    </citation>
    <scope>NUCLEOTIDE SEQUENCE [LARGE SCALE GENOMIC DNA]</scope>
    <source>
        <strain evidence="8 9">C1-24</strain>
    </source>
</reference>
<feature type="region of interest" description="Disordered" evidence="5">
    <location>
        <begin position="1"/>
        <end position="20"/>
    </location>
</feature>
<dbReference type="CDD" id="cd17321">
    <property type="entry name" value="MFS_MMR_MDR_like"/>
    <property type="match status" value="1"/>
</dbReference>
<feature type="transmembrane region" description="Helical" evidence="6">
    <location>
        <begin position="95"/>
        <end position="114"/>
    </location>
</feature>
<organism evidence="8 9">
    <name type="scientific">Antrihabitans cavernicola</name>
    <dbReference type="NCBI Taxonomy" id="2495913"/>
    <lineage>
        <taxon>Bacteria</taxon>
        <taxon>Bacillati</taxon>
        <taxon>Actinomycetota</taxon>
        <taxon>Actinomycetes</taxon>
        <taxon>Mycobacteriales</taxon>
        <taxon>Nocardiaceae</taxon>
        <taxon>Antrihabitans</taxon>
    </lineage>
</organism>
<dbReference type="SUPFAM" id="SSF103473">
    <property type="entry name" value="MFS general substrate transporter"/>
    <property type="match status" value="1"/>
</dbReference>
<accession>A0A5A7SF09</accession>
<feature type="transmembrane region" description="Helical" evidence="6">
    <location>
        <begin position="63"/>
        <end position="83"/>
    </location>
</feature>
<dbReference type="OrthoDB" id="4365673at2"/>
<feature type="transmembrane region" description="Helical" evidence="6">
    <location>
        <begin position="120"/>
        <end position="141"/>
    </location>
</feature>
<dbReference type="InterPro" id="IPR036259">
    <property type="entry name" value="MFS_trans_sf"/>
</dbReference>
<comment type="caution">
    <text evidence="8">The sequence shown here is derived from an EMBL/GenBank/DDBJ whole genome shotgun (WGS) entry which is preliminary data.</text>
</comment>
<feature type="transmembrane region" description="Helical" evidence="6">
    <location>
        <begin position="188"/>
        <end position="208"/>
    </location>
</feature>
<evidence type="ECO:0000256" key="2">
    <source>
        <dbReference type="ARBA" id="ARBA00022692"/>
    </source>
</evidence>
<dbReference type="GO" id="GO:0005886">
    <property type="term" value="C:plasma membrane"/>
    <property type="evidence" value="ECO:0007669"/>
    <property type="project" value="UniProtKB-SubCell"/>
</dbReference>
<feature type="domain" description="Major facilitator superfamily (MFS) profile" evidence="7">
    <location>
        <begin position="29"/>
        <end position="480"/>
    </location>
</feature>
<dbReference type="InterPro" id="IPR011701">
    <property type="entry name" value="MFS"/>
</dbReference>
<feature type="transmembrane region" description="Helical" evidence="6">
    <location>
        <begin position="28"/>
        <end position="51"/>
    </location>
</feature>
<feature type="transmembrane region" description="Helical" evidence="6">
    <location>
        <begin position="355"/>
        <end position="373"/>
    </location>
</feature>
<feature type="transmembrane region" description="Helical" evidence="6">
    <location>
        <begin position="450"/>
        <end position="472"/>
    </location>
</feature>
<dbReference type="EMBL" id="VLNY01000001">
    <property type="protein sequence ID" value="KAA0024426.1"/>
    <property type="molecule type" value="Genomic_DNA"/>
</dbReference>
<evidence type="ECO:0000256" key="6">
    <source>
        <dbReference type="SAM" id="Phobius"/>
    </source>
</evidence>
<dbReference type="Pfam" id="PF07690">
    <property type="entry name" value="MFS_1"/>
    <property type="match status" value="1"/>
</dbReference>
<evidence type="ECO:0000256" key="1">
    <source>
        <dbReference type="ARBA" id="ARBA00004651"/>
    </source>
</evidence>
<proteinExistence type="predicted"/>
<dbReference type="GO" id="GO:0022857">
    <property type="term" value="F:transmembrane transporter activity"/>
    <property type="evidence" value="ECO:0007669"/>
    <property type="project" value="InterPro"/>
</dbReference>
<keyword evidence="3 6" id="KW-1133">Transmembrane helix</keyword>
<name>A0A5A7SF09_9NOCA</name>
<gene>
    <name evidence="8" type="ORF">FOY51_00180</name>
</gene>
<evidence type="ECO:0000256" key="3">
    <source>
        <dbReference type="ARBA" id="ARBA00022989"/>
    </source>
</evidence>
<feature type="transmembrane region" description="Helical" evidence="6">
    <location>
        <begin position="323"/>
        <end position="343"/>
    </location>
</feature>
<feature type="transmembrane region" description="Helical" evidence="6">
    <location>
        <begin position="220"/>
        <end position="239"/>
    </location>
</feature>
<feature type="transmembrane region" description="Helical" evidence="6">
    <location>
        <begin position="286"/>
        <end position="311"/>
    </location>
</feature>
<evidence type="ECO:0000259" key="7">
    <source>
        <dbReference type="PROSITE" id="PS50850"/>
    </source>
</evidence>
<evidence type="ECO:0000313" key="9">
    <source>
        <dbReference type="Proteomes" id="UP000322244"/>
    </source>
</evidence>
<dbReference type="PANTHER" id="PTHR42718:SF39">
    <property type="entry name" value="ACTINORHODIN TRANSPORTER-RELATED"/>
    <property type="match status" value="1"/>
</dbReference>
<keyword evidence="9" id="KW-1185">Reference proteome</keyword>
<sequence>MTRTLARPIPIPDNDVPDNKPGSKRTGVLLAVILTGQFMAVLDAAIVNVAIPSIQTSLHASGAGLQLVIAGYVIAYAVLLVTGARLGDRLSQRRVFMIGLALFTAASLACGLAWTTEVLVAFRFAQGIGAALMVPQVMTLIQRTFTGPARARALSAYAAVISGGAVVGQVLGGAIVTADLFGSGWRGVFLVNVPIGVILLVFAFRILPRTTAQQPRKLDVAGLLTLSPAVLLLVFPLVLGRDEHWPVWGWIALVASVVVFGAFVVVERGVAARGGAPLFPGRLLRVPGLLLTAATMFLVMGTFSGWLFVMAIHLQNGLGNSPLQAGLLFIPNAACFAIASLNWERIPERLHSSMIRLGMAVAAITMVVLGVLLRGGGQFGPVELIVFGFFGFGFGFAFSPLMNRALSSVPVTAAADASGILVTSVQLGMVVGVASFGTLFLGIVDRGHSTGYAVGITAIVEGVTLAVAAFLAHRAVRTHRAA</sequence>
<keyword evidence="2 6" id="KW-0812">Transmembrane</keyword>
<dbReference type="PRINTS" id="PR01036">
    <property type="entry name" value="TCRTETB"/>
</dbReference>
<dbReference type="InterPro" id="IPR020846">
    <property type="entry name" value="MFS_dom"/>
</dbReference>
<dbReference type="PANTHER" id="PTHR42718">
    <property type="entry name" value="MAJOR FACILITATOR SUPERFAMILY MULTIDRUG TRANSPORTER MFSC"/>
    <property type="match status" value="1"/>
</dbReference>
<feature type="transmembrane region" description="Helical" evidence="6">
    <location>
        <begin position="245"/>
        <end position="266"/>
    </location>
</feature>
<dbReference type="AlphaFoldDB" id="A0A5A7SF09"/>
<dbReference type="PROSITE" id="PS50850">
    <property type="entry name" value="MFS"/>
    <property type="match status" value="1"/>
</dbReference>
<feature type="transmembrane region" description="Helical" evidence="6">
    <location>
        <begin position="419"/>
        <end position="444"/>
    </location>
</feature>
<protein>
    <submittedName>
        <fullName evidence="8">MFS transporter</fullName>
    </submittedName>
</protein>
<dbReference type="Gene3D" id="1.20.1250.20">
    <property type="entry name" value="MFS general substrate transporter like domains"/>
    <property type="match status" value="1"/>
</dbReference>
<feature type="transmembrane region" description="Helical" evidence="6">
    <location>
        <begin position="379"/>
        <end position="398"/>
    </location>
</feature>
<dbReference type="RefSeq" id="WP_149428202.1">
    <property type="nucleotide sequence ID" value="NZ_VLNY01000001.1"/>
</dbReference>
<feature type="transmembrane region" description="Helical" evidence="6">
    <location>
        <begin position="153"/>
        <end position="176"/>
    </location>
</feature>
<evidence type="ECO:0000256" key="4">
    <source>
        <dbReference type="ARBA" id="ARBA00023136"/>
    </source>
</evidence>